<dbReference type="Gene3D" id="3.40.1350.100">
    <property type="match status" value="1"/>
</dbReference>
<feature type="chain" id="PRO_5036212362" evidence="1">
    <location>
        <begin position="18"/>
        <end position="216"/>
    </location>
</feature>
<proteinExistence type="predicted"/>
<evidence type="ECO:0000313" key="3">
    <source>
        <dbReference type="EMBL" id="CAH0374911.1"/>
    </source>
</evidence>
<protein>
    <submittedName>
        <fullName evidence="2">Uncharacterized protein</fullName>
    </submittedName>
</protein>
<accession>A0A7S4A586</accession>
<evidence type="ECO:0000313" key="4">
    <source>
        <dbReference type="Proteomes" id="UP000789595"/>
    </source>
</evidence>
<name>A0A7S4A586_9STRA</name>
<dbReference type="EMBL" id="HBIW01022510">
    <property type="protein sequence ID" value="CAE0703954.1"/>
    <property type="molecule type" value="Transcribed_RNA"/>
</dbReference>
<organism evidence="2">
    <name type="scientific">Pelagomonas calceolata</name>
    <dbReference type="NCBI Taxonomy" id="35677"/>
    <lineage>
        <taxon>Eukaryota</taxon>
        <taxon>Sar</taxon>
        <taxon>Stramenopiles</taxon>
        <taxon>Ochrophyta</taxon>
        <taxon>Pelagophyceae</taxon>
        <taxon>Pelagomonadales</taxon>
        <taxon>Pelagomonadaceae</taxon>
        <taxon>Pelagomonas</taxon>
    </lineage>
</organism>
<keyword evidence="1" id="KW-0732">Signal</keyword>
<feature type="signal peptide" evidence="1">
    <location>
        <begin position="1"/>
        <end position="17"/>
    </location>
</feature>
<sequence>MAYSCRWTLTLLASVTALRQSTRRDIGALTAGALLVPARAVAALPSADRVPLFVITTADGSTPLFTDADGTRASFFAERRDAEAKLKSLKGAGDAVVMSLPLSEALDLKKQPASELGGEFTLSARKGERDDASAIAGAQADPDDLPLFFDPRLAAPSGEVYLFLKKGDVDKSWAKAVGGKPSAKTGYPAYQTTSVRALEGGKQGGPKFIIVSSEKF</sequence>
<keyword evidence="4" id="KW-1185">Reference proteome</keyword>
<gene>
    <name evidence="2" type="ORF">PCAL00307_LOCUS19402</name>
    <name evidence="3" type="ORF">PECAL_4P22240</name>
</gene>
<reference evidence="2" key="1">
    <citation type="submission" date="2021-01" db="EMBL/GenBank/DDBJ databases">
        <authorList>
            <person name="Corre E."/>
            <person name="Pelletier E."/>
            <person name="Niang G."/>
            <person name="Scheremetjew M."/>
            <person name="Finn R."/>
            <person name="Kale V."/>
            <person name="Holt S."/>
            <person name="Cochrane G."/>
            <person name="Meng A."/>
            <person name="Brown T."/>
            <person name="Cohen L."/>
        </authorList>
    </citation>
    <scope>NUCLEOTIDE SEQUENCE</scope>
    <source>
        <strain evidence="2">CCMP1756</strain>
    </source>
</reference>
<dbReference type="EMBL" id="CAKKNE010000004">
    <property type="protein sequence ID" value="CAH0374911.1"/>
    <property type="molecule type" value="Genomic_DNA"/>
</dbReference>
<reference evidence="3" key="2">
    <citation type="submission" date="2021-11" db="EMBL/GenBank/DDBJ databases">
        <authorList>
            <consortium name="Genoscope - CEA"/>
            <person name="William W."/>
        </authorList>
    </citation>
    <scope>NUCLEOTIDE SEQUENCE</scope>
</reference>
<evidence type="ECO:0000256" key="1">
    <source>
        <dbReference type="SAM" id="SignalP"/>
    </source>
</evidence>
<evidence type="ECO:0000313" key="2">
    <source>
        <dbReference type="EMBL" id="CAE0703954.1"/>
    </source>
</evidence>
<dbReference type="Proteomes" id="UP000789595">
    <property type="component" value="Unassembled WGS sequence"/>
</dbReference>
<dbReference type="AlphaFoldDB" id="A0A7S4A586"/>
<dbReference type="OrthoDB" id="10589822at2759"/>